<evidence type="ECO:0000256" key="6">
    <source>
        <dbReference type="ARBA" id="ARBA00023014"/>
    </source>
</evidence>
<dbReference type="GO" id="GO:0046872">
    <property type="term" value="F:metal ion binding"/>
    <property type="evidence" value="ECO:0007669"/>
    <property type="project" value="UniProtKB-KW"/>
</dbReference>
<dbReference type="InterPro" id="IPR014349">
    <property type="entry name" value="Rieske_Fe-S_prot"/>
</dbReference>
<name>A0A4P6FD58_9MICO</name>
<evidence type="ECO:0000256" key="9">
    <source>
        <dbReference type="ARBA" id="ARBA00034078"/>
    </source>
</evidence>
<feature type="region of interest" description="Disordered" evidence="10">
    <location>
        <begin position="39"/>
        <end position="67"/>
    </location>
</feature>
<comment type="cofactor">
    <cofactor evidence="9">
        <name>[2Fe-2S] cluster</name>
        <dbReference type="ChEBI" id="CHEBI:190135"/>
    </cofactor>
</comment>
<protein>
    <recommendedName>
        <fullName evidence="2">Cytochrome bc1 complex Rieske iron-sulfur subunit</fullName>
    </recommendedName>
    <alternativeName>
        <fullName evidence="8">Cytochrome bc1 reductase complex subunit QcrA</fullName>
    </alternativeName>
</protein>
<keyword evidence="6" id="KW-0411">Iron-sulfur</keyword>
<organism evidence="12 13">
    <name type="scientific">Agromyces protaetiae</name>
    <dbReference type="NCBI Taxonomy" id="2509455"/>
    <lineage>
        <taxon>Bacteria</taxon>
        <taxon>Bacillati</taxon>
        <taxon>Actinomycetota</taxon>
        <taxon>Actinomycetes</taxon>
        <taxon>Micrococcales</taxon>
        <taxon>Microbacteriaceae</taxon>
        <taxon>Agromyces</taxon>
    </lineage>
</organism>
<evidence type="ECO:0000256" key="10">
    <source>
        <dbReference type="SAM" id="MobiDB-lite"/>
    </source>
</evidence>
<dbReference type="OrthoDB" id="25106at2"/>
<dbReference type="InterPro" id="IPR005805">
    <property type="entry name" value="Rieske_Fe-S_prot_C"/>
</dbReference>
<dbReference type="EMBL" id="CP035491">
    <property type="protein sequence ID" value="QAY73844.1"/>
    <property type="molecule type" value="Genomic_DNA"/>
</dbReference>
<proteinExistence type="predicted"/>
<evidence type="ECO:0000313" key="12">
    <source>
        <dbReference type="EMBL" id="QAY73844.1"/>
    </source>
</evidence>
<dbReference type="InterPro" id="IPR036922">
    <property type="entry name" value="Rieske_2Fe-2S_sf"/>
</dbReference>
<evidence type="ECO:0000256" key="8">
    <source>
        <dbReference type="ARBA" id="ARBA00029586"/>
    </source>
</evidence>
<feature type="domain" description="Rieske" evidence="11">
    <location>
        <begin position="69"/>
        <end position="162"/>
    </location>
</feature>
<dbReference type="GO" id="GO:0016705">
    <property type="term" value="F:oxidoreductase activity, acting on paired donors, with incorporation or reduction of molecular oxygen"/>
    <property type="evidence" value="ECO:0007669"/>
    <property type="project" value="UniProtKB-ARBA"/>
</dbReference>
<dbReference type="SUPFAM" id="SSF50022">
    <property type="entry name" value="ISP domain"/>
    <property type="match status" value="1"/>
</dbReference>
<comment type="function">
    <text evidence="1">Iron-sulfur subunit of the cytochrome bc1 complex, an essential component of the respiratory electron transport chain required for ATP synthesis. The bc1 complex catalyzes the oxidation of menaquinol and the reduction of cytochrome c in the respiratory chain. The bc1 complex operates through a Q-cycle mechanism that couples electron transfer to generation of the proton gradient that drives ATP synthesis.</text>
</comment>
<dbReference type="PANTHER" id="PTHR10134">
    <property type="entry name" value="CYTOCHROME B-C1 COMPLEX SUBUNIT RIESKE, MITOCHONDRIAL"/>
    <property type="match status" value="1"/>
</dbReference>
<feature type="compositionally biased region" description="Gly residues" evidence="10">
    <location>
        <begin position="39"/>
        <end position="60"/>
    </location>
</feature>
<evidence type="ECO:0000256" key="3">
    <source>
        <dbReference type="ARBA" id="ARBA00022714"/>
    </source>
</evidence>
<evidence type="ECO:0000313" key="13">
    <source>
        <dbReference type="Proteomes" id="UP000291259"/>
    </source>
</evidence>
<dbReference type="GO" id="GO:0016020">
    <property type="term" value="C:membrane"/>
    <property type="evidence" value="ECO:0007669"/>
    <property type="project" value="InterPro"/>
</dbReference>
<evidence type="ECO:0000256" key="2">
    <source>
        <dbReference type="ARBA" id="ARBA00015816"/>
    </source>
</evidence>
<dbReference type="InterPro" id="IPR017941">
    <property type="entry name" value="Rieske_2Fe-2S"/>
</dbReference>
<keyword evidence="7" id="KW-1015">Disulfide bond</keyword>
<keyword evidence="4" id="KW-0479">Metal-binding</keyword>
<dbReference type="Proteomes" id="UP000291259">
    <property type="component" value="Chromosome"/>
</dbReference>
<evidence type="ECO:0000256" key="4">
    <source>
        <dbReference type="ARBA" id="ARBA00022723"/>
    </source>
</evidence>
<dbReference type="Gene3D" id="2.102.10.10">
    <property type="entry name" value="Rieske [2Fe-2S] iron-sulphur domain"/>
    <property type="match status" value="1"/>
</dbReference>
<evidence type="ECO:0000256" key="5">
    <source>
        <dbReference type="ARBA" id="ARBA00023004"/>
    </source>
</evidence>
<dbReference type="GO" id="GO:0004497">
    <property type="term" value="F:monooxygenase activity"/>
    <property type="evidence" value="ECO:0007669"/>
    <property type="project" value="UniProtKB-ARBA"/>
</dbReference>
<sequence>MTDATEATEVTRRIALTLGGTGAIGGVLLLVGCAPDDGSGGSTGSPDGGIGTGSGNGGAGEAPAADPGAEVAALADVPVGGSLGVEVDGQPVLVAQPTAGQVVAFSAICTHQQCVVAAAGAELKCPCHGSTFDAATGDVIVGPALRALDPFAVRLDGDRIVAGA</sequence>
<dbReference type="Pfam" id="PF00355">
    <property type="entry name" value="Rieske"/>
    <property type="match status" value="1"/>
</dbReference>
<dbReference type="RefSeq" id="WP_129191388.1">
    <property type="nucleotide sequence ID" value="NZ_CP035491.1"/>
</dbReference>
<gene>
    <name evidence="12" type="ORF">ET445_11300</name>
</gene>
<dbReference type="KEGG" id="agf:ET445_11300"/>
<evidence type="ECO:0000256" key="1">
    <source>
        <dbReference type="ARBA" id="ARBA00002494"/>
    </source>
</evidence>
<evidence type="ECO:0000256" key="7">
    <source>
        <dbReference type="ARBA" id="ARBA00023157"/>
    </source>
</evidence>
<dbReference type="PROSITE" id="PS51296">
    <property type="entry name" value="RIESKE"/>
    <property type="match status" value="1"/>
</dbReference>
<dbReference type="PRINTS" id="PR00162">
    <property type="entry name" value="RIESKE"/>
</dbReference>
<keyword evidence="5" id="KW-0408">Iron</keyword>
<keyword evidence="13" id="KW-1185">Reference proteome</keyword>
<dbReference type="AlphaFoldDB" id="A0A4P6FD58"/>
<accession>A0A4P6FD58</accession>
<keyword evidence="3" id="KW-0001">2Fe-2S</keyword>
<evidence type="ECO:0000259" key="11">
    <source>
        <dbReference type="PROSITE" id="PS51296"/>
    </source>
</evidence>
<reference evidence="12 13" key="1">
    <citation type="submission" date="2019-01" db="EMBL/GenBank/DDBJ databases">
        <title>Genome sequencing of strain FW100M-8.</title>
        <authorList>
            <person name="Heo J."/>
            <person name="Kim S.-J."/>
            <person name="Kim J.-S."/>
            <person name="Hong S.-B."/>
            <person name="Kwon S.-W."/>
        </authorList>
    </citation>
    <scope>NUCLEOTIDE SEQUENCE [LARGE SCALE GENOMIC DNA]</scope>
    <source>
        <strain evidence="12 13">FW100M-8</strain>
    </source>
</reference>
<dbReference type="CDD" id="cd03467">
    <property type="entry name" value="Rieske"/>
    <property type="match status" value="1"/>
</dbReference>
<dbReference type="GO" id="GO:0051537">
    <property type="term" value="F:2 iron, 2 sulfur cluster binding"/>
    <property type="evidence" value="ECO:0007669"/>
    <property type="project" value="UniProtKB-KW"/>
</dbReference>